<evidence type="ECO:0000313" key="2">
    <source>
        <dbReference type="Proteomes" id="UP001060215"/>
    </source>
</evidence>
<evidence type="ECO:0000313" key="1">
    <source>
        <dbReference type="EMBL" id="KAI7992312.1"/>
    </source>
</evidence>
<keyword evidence="2" id="KW-1185">Reference proteome</keyword>
<comment type="caution">
    <text evidence="1">The sequence shown here is derived from an EMBL/GenBank/DDBJ whole genome shotgun (WGS) entry which is preliminary data.</text>
</comment>
<organism evidence="1 2">
    <name type="scientific">Camellia lanceoleosa</name>
    <dbReference type="NCBI Taxonomy" id="1840588"/>
    <lineage>
        <taxon>Eukaryota</taxon>
        <taxon>Viridiplantae</taxon>
        <taxon>Streptophyta</taxon>
        <taxon>Embryophyta</taxon>
        <taxon>Tracheophyta</taxon>
        <taxon>Spermatophyta</taxon>
        <taxon>Magnoliopsida</taxon>
        <taxon>eudicotyledons</taxon>
        <taxon>Gunneridae</taxon>
        <taxon>Pentapetalae</taxon>
        <taxon>asterids</taxon>
        <taxon>Ericales</taxon>
        <taxon>Theaceae</taxon>
        <taxon>Camellia</taxon>
    </lineage>
</organism>
<reference evidence="1 2" key="1">
    <citation type="journal article" date="2022" name="Plant J.">
        <title>Chromosome-level genome of Camellia lanceoleosa provides a valuable resource for understanding genome evolution and self-incompatibility.</title>
        <authorList>
            <person name="Gong W."/>
            <person name="Xiao S."/>
            <person name="Wang L."/>
            <person name="Liao Z."/>
            <person name="Chang Y."/>
            <person name="Mo W."/>
            <person name="Hu G."/>
            <person name="Li W."/>
            <person name="Zhao G."/>
            <person name="Zhu H."/>
            <person name="Hu X."/>
            <person name="Ji K."/>
            <person name="Xiang X."/>
            <person name="Song Q."/>
            <person name="Yuan D."/>
            <person name="Jin S."/>
            <person name="Zhang L."/>
        </authorList>
    </citation>
    <scope>NUCLEOTIDE SEQUENCE [LARGE SCALE GENOMIC DNA]</scope>
    <source>
        <strain evidence="1">SQ_2022a</strain>
    </source>
</reference>
<dbReference type="Proteomes" id="UP001060215">
    <property type="component" value="Chromosome 13"/>
</dbReference>
<accession>A0ACC0FW07</accession>
<proteinExistence type="predicted"/>
<dbReference type="EMBL" id="CM045770">
    <property type="protein sequence ID" value="KAI7992312.1"/>
    <property type="molecule type" value="Genomic_DNA"/>
</dbReference>
<protein>
    <submittedName>
        <fullName evidence="1">Uncharacterized protein</fullName>
    </submittedName>
</protein>
<feature type="non-terminal residue" evidence="1">
    <location>
        <position position="134"/>
    </location>
</feature>
<sequence length="134" mass="14964">MLLGNLQDGHPQITERELTSANDGNVAKDLMQNHDVFSSTLRSYLTKLQVVRHFWERNNIKGAIDATRKLPDHSVQADLISILMENRDSHLRHASHTRTLITTIGPLDRGGLKTHSQCIVPIQITQPSPTGIQA</sequence>
<name>A0ACC0FW07_9ERIC</name>
<gene>
    <name evidence="1" type="ORF">LOK49_LG12G02443</name>
</gene>